<feature type="active site" evidence="5">
    <location>
        <position position="265"/>
    </location>
</feature>
<evidence type="ECO:0000256" key="5">
    <source>
        <dbReference type="PIRSR" id="PIRSR036492-1"/>
    </source>
</evidence>
<protein>
    <recommendedName>
        <fullName evidence="4">Aldehyde dehydrogenase</fullName>
    </recommendedName>
</protein>
<dbReference type="InterPro" id="IPR016161">
    <property type="entry name" value="Ald_DH/histidinol_DH"/>
</dbReference>
<proteinExistence type="inferred from homology"/>
<dbReference type="Gene3D" id="3.40.605.10">
    <property type="entry name" value="Aldehyde Dehydrogenase, Chain A, domain 1"/>
    <property type="match status" value="1"/>
</dbReference>
<dbReference type="Proteomes" id="UP000215137">
    <property type="component" value="Chromosome"/>
</dbReference>
<dbReference type="CDD" id="cd07136">
    <property type="entry name" value="ALDH_YwdH-P39616"/>
    <property type="match status" value="1"/>
</dbReference>
<evidence type="ECO:0000256" key="1">
    <source>
        <dbReference type="ARBA" id="ARBA00009986"/>
    </source>
</evidence>
<dbReference type="GO" id="GO:0004029">
    <property type="term" value="F:aldehyde dehydrogenase (NAD+) activity"/>
    <property type="evidence" value="ECO:0007669"/>
    <property type="project" value="TreeGrafter"/>
</dbReference>
<keyword evidence="2 4" id="KW-0560">Oxidoreductase</keyword>
<dbReference type="InterPro" id="IPR016160">
    <property type="entry name" value="Ald_DH_CS_CYS"/>
</dbReference>
<dbReference type="FunFam" id="3.40.309.10:FF:000003">
    <property type="entry name" value="Aldehyde dehydrogenase"/>
    <property type="match status" value="1"/>
</dbReference>
<dbReference type="PANTHER" id="PTHR43570">
    <property type="entry name" value="ALDEHYDE DEHYDROGENASE"/>
    <property type="match status" value="1"/>
</dbReference>
<evidence type="ECO:0000256" key="2">
    <source>
        <dbReference type="ARBA" id="ARBA00023002"/>
    </source>
</evidence>
<dbReference type="AlphaFoldDB" id="A0A248TMS4"/>
<evidence type="ECO:0000256" key="7">
    <source>
        <dbReference type="RuleBase" id="RU003345"/>
    </source>
</evidence>
<dbReference type="OrthoDB" id="9762913at2"/>
<evidence type="ECO:0000313" key="9">
    <source>
        <dbReference type="EMBL" id="ASV69513.1"/>
    </source>
</evidence>
<keyword evidence="3" id="KW-0520">NAD</keyword>
<dbReference type="InterPro" id="IPR015590">
    <property type="entry name" value="Aldehyde_DH_dom"/>
</dbReference>
<gene>
    <name evidence="9" type="ORF">CKF48_20680</name>
</gene>
<dbReference type="GO" id="GO:0006081">
    <property type="term" value="P:aldehyde metabolic process"/>
    <property type="evidence" value="ECO:0007669"/>
    <property type="project" value="InterPro"/>
</dbReference>
<dbReference type="PIRSF" id="PIRSF036492">
    <property type="entry name" value="ALDH"/>
    <property type="match status" value="1"/>
</dbReference>
<evidence type="ECO:0000256" key="3">
    <source>
        <dbReference type="ARBA" id="ARBA00023027"/>
    </source>
</evidence>
<evidence type="ECO:0000256" key="6">
    <source>
        <dbReference type="PROSITE-ProRule" id="PRU10007"/>
    </source>
</evidence>
<comment type="similarity">
    <text evidence="1 4 7">Belongs to the aldehyde dehydrogenase family.</text>
</comment>
<dbReference type="InterPro" id="IPR029510">
    <property type="entry name" value="Ald_DH_CS_GLU"/>
</dbReference>
<dbReference type="FunFam" id="3.40.605.10:FF:000004">
    <property type="entry name" value="Aldehyde dehydrogenase"/>
    <property type="match status" value="1"/>
</dbReference>
<dbReference type="PROSITE" id="PS00070">
    <property type="entry name" value="ALDEHYDE_DEHYDR_CYS"/>
    <property type="match status" value="1"/>
</dbReference>
<dbReference type="Gene3D" id="3.40.309.10">
    <property type="entry name" value="Aldehyde Dehydrogenase, Chain A, domain 2"/>
    <property type="match status" value="1"/>
</dbReference>
<name>A0A248TMS4_9BACI</name>
<feature type="active site" evidence="5 6">
    <location>
        <position position="231"/>
    </location>
</feature>
<organism evidence="9 10">
    <name type="scientific">Cytobacillus kochii</name>
    <dbReference type="NCBI Taxonomy" id="859143"/>
    <lineage>
        <taxon>Bacteria</taxon>
        <taxon>Bacillati</taxon>
        <taxon>Bacillota</taxon>
        <taxon>Bacilli</taxon>
        <taxon>Bacillales</taxon>
        <taxon>Bacillaceae</taxon>
        <taxon>Cytobacillus</taxon>
    </lineage>
</organism>
<dbReference type="PROSITE" id="PS00687">
    <property type="entry name" value="ALDEHYDE_DEHYDR_GLU"/>
    <property type="match status" value="1"/>
</dbReference>
<dbReference type="KEGG" id="bko:CKF48_20680"/>
<dbReference type="GO" id="GO:0005737">
    <property type="term" value="C:cytoplasm"/>
    <property type="evidence" value="ECO:0007669"/>
    <property type="project" value="TreeGrafter"/>
</dbReference>
<evidence type="ECO:0000259" key="8">
    <source>
        <dbReference type="Pfam" id="PF00171"/>
    </source>
</evidence>
<dbReference type="InterPro" id="IPR016162">
    <property type="entry name" value="Ald_DH_N"/>
</dbReference>
<dbReference type="SUPFAM" id="SSF53720">
    <property type="entry name" value="ALDH-like"/>
    <property type="match status" value="1"/>
</dbReference>
<dbReference type="InterPro" id="IPR016163">
    <property type="entry name" value="Ald_DH_C"/>
</dbReference>
<accession>A0A248TMS4</accession>
<reference evidence="9 10" key="1">
    <citation type="submission" date="2017-08" db="EMBL/GenBank/DDBJ databases">
        <title>Complete Genome Sequence of Bacillus kochii Oregon-R-modENCODE STRAIN BDGP4, isolated from Drosophila melanogaster gut.</title>
        <authorList>
            <person name="Wan K.H."/>
            <person name="Yu C."/>
            <person name="Park S."/>
            <person name="Hammonds A.S."/>
            <person name="Booth B.W."/>
            <person name="Celniker S.E."/>
        </authorList>
    </citation>
    <scope>NUCLEOTIDE SEQUENCE [LARGE SCALE GENOMIC DNA]</scope>
    <source>
        <strain evidence="9 10">BDGP4</strain>
    </source>
</reference>
<feature type="domain" description="Aldehyde dehydrogenase" evidence="8">
    <location>
        <begin position="4"/>
        <end position="449"/>
    </location>
</feature>
<dbReference type="EMBL" id="CP022983">
    <property type="protein sequence ID" value="ASV69513.1"/>
    <property type="molecule type" value="Genomic_DNA"/>
</dbReference>
<evidence type="ECO:0000313" key="10">
    <source>
        <dbReference type="Proteomes" id="UP000215137"/>
    </source>
</evidence>
<sequence>MFKSVKPFSCRRYIKLKIERGKSMEKNILAQQKAFFHTGKTKALTYRLDALYTLRSLIKENESSIAEALQKDLRKSFFDSFLTEIAVLLEEIKFTIKHVKKWSRPAKVKSSLTTFGSKSMIYPEPYGNTLIIAPWNYPFQLAIAPLIGAIAAGNTAVIKPSELTPHTSRLIAHLIEEHFPAEYITVVEGGVEVSENLLEESWDHIFFTGSVAVGRHIMKAAANHLTPVTLELGGKSPAIIHHDAQINHAAKRLVWGKFLNAGQTCVAPDFVYVHQEIHDKFLKEVTAQIESLYGENAIENTSYTKIVNEKHFKRLSTFLTNGQSYYGGRVDESNHLIEPTILTEINWQDPVMQDEIFGPILPVLCYKELDDVISKINEQPKPLALYLFSDDKKVQQKILQSISFGGGCINDTVMHLSSPHLPFGGVGNSGIGSYHGRASFDAFTHYKSILKQTTKVDFPFRYPSEKSLKLLKKLIK</sequence>
<evidence type="ECO:0000256" key="4">
    <source>
        <dbReference type="PIRNR" id="PIRNR036492"/>
    </source>
</evidence>
<dbReference type="Pfam" id="PF00171">
    <property type="entry name" value="Aldedh"/>
    <property type="match status" value="1"/>
</dbReference>
<dbReference type="PANTHER" id="PTHR43570:SF16">
    <property type="entry name" value="ALDEHYDE DEHYDROGENASE TYPE III, ISOFORM Q"/>
    <property type="match status" value="1"/>
</dbReference>
<keyword evidence="10" id="KW-1185">Reference proteome</keyword>
<dbReference type="InterPro" id="IPR012394">
    <property type="entry name" value="Aldehyde_DH_NAD(P)"/>
</dbReference>